<evidence type="ECO:0000313" key="1">
    <source>
        <dbReference type="EMBL" id="TMS12470.1"/>
    </source>
</evidence>
<accession>A0ACD3QZB1</accession>
<comment type="caution">
    <text evidence="1">The sequence shown here is derived from an EMBL/GenBank/DDBJ whole genome shotgun (WGS) entry which is preliminary data.</text>
</comment>
<keyword evidence="2" id="KW-1185">Reference proteome</keyword>
<sequence length="136" mass="15505">MSQNDPIPVHHYKTLKSINHHCLKEKPGSNGRPTPIEHFITERREKARDEERDHSQKSPLWKICGQTEGEKQEGRKRKHLEKVEDGVSMLALSGGDGICVRTRVWVGVLGQLHLQRPEQQGKDTGLYSLLHVCDPD</sequence>
<gene>
    <name evidence="1" type="ORF">E3U43_017428</name>
</gene>
<evidence type="ECO:0000313" key="2">
    <source>
        <dbReference type="Proteomes" id="UP000793456"/>
    </source>
</evidence>
<protein>
    <submittedName>
        <fullName evidence="1">Uncharacterized protein</fullName>
    </submittedName>
</protein>
<name>A0ACD3QZB1_LARCR</name>
<dbReference type="Proteomes" id="UP000793456">
    <property type="component" value="Chromosome XII"/>
</dbReference>
<organism evidence="1 2">
    <name type="scientific">Larimichthys crocea</name>
    <name type="common">Large yellow croaker</name>
    <name type="synonym">Pseudosciaena crocea</name>
    <dbReference type="NCBI Taxonomy" id="215358"/>
    <lineage>
        <taxon>Eukaryota</taxon>
        <taxon>Metazoa</taxon>
        <taxon>Chordata</taxon>
        <taxon>Craniata</taxon>
        <taxon>Vertebrata</taxon>
        <taxon>Euteleostomi</taxon>
        <taxon>Actinopterygii</taxon>
        <taxon>Neopterygii</taxon>
        <taxon>Teleostei</taxon>
        <taxon>Neoteleostei</taxon>
        <taxon>Acanthomorphata</taxon>
        <taxon>Eupercaria</taxon>
        <taxon>Sciaenidae</taxon>
        <taxon>Larimichthys</taxon>
    </lineage>
</organism>
<dbReference type="EMBL" id="CM011685">
    <property type="protein sequence ID" value="TMS12470.1"/>
    <property type="molecule type" value="Genomic_DNA"/>
</dbReference>
<proteinExistence type="predicted"/>
<reference evidence="1" key="1">
    <citation type="submission" date="2018-11" db="EMBL/GenBank/DDBJ databases">
        <title>The sequence and de novo assembly of Larimichthys crocea genome using PacBio and Hi-C technologies.</title>
        <authorList>
            <person name="Xu P."/>
            <person name="Chen B."/>
            <person name="Zhou Z."/>
            <person name="Ke Q."/>
            <person name="Wu Y."/>
            <person name="Bai H."/>
            <person name="Pu F."/>
        </authorList>
    </citation>
    <scope>NUCLEOTIDE SEQUENCE</scope>
    <source>
        <tissue evidence="1">Muscle</tissue>
    </source>
</reference>